<dbReference type="AlphaFoldDB" id="F9W6N7"/>
<keyword evidence="3" id="KW-1185">Reference proteome</keyword>
<sequence length="512" mass="61043">MSAAPKSAVTPQLGSHCTRARVDPKRRFGLANAVARGETLRRLCVMSESELLNIRHLLTADEDPYGAYRRQMDAQRTESSKAHTANWPDTVQAKQEAFLRLSKQEKEDEDRRKLMMIEFNRQQQEEEQRQKQAHMALKLLKEDPRSQRVRSFVLLDEALKDRDLQIATRAHFREMEEKRRKEEHQSSLVGVHDHEVKELKDKHDRISREVDLKNEHLKQMLFQISERKKLRAEHKEEAKAVKVAAEEEERERLEEIMETKRKMLEADKYNRGVAKQKPSKHDRLLERIEKDKLDEAERVKQEQMLDNMKKNAQERIRRRRQHFEEAKRIGEIAFINEQDIVQYIPKTQEVFEKCAVDLVNQMARNEDIRKEKAREVQQQLKEELHRRNMGETEQQDRYVVKAEAHRAGFMNNEEARAYQLEMQKHPEKVRMEQRAEAERLRREAGILQTIHRLQAAERKENERREVALGVEEQRMVEEAAKEDRERYRAYVESQLPSDMNPYLRRKAMELNA</sequence>
<reference evidence="2 3" key="2">
    <citation type="journal article" date="2012" name="Proc. Natl. Acad. Sci. U.S.A.">
        <title>Antigenic diversity is generated by distinct evolutionary mechanisms in African trypanosome species.</title>
        <authorList>
            <person name="Jackson A.P."/>
            <person name="Berry A."/>
            <person name="Aslett M."/>
            <person name="Allison H.C."/>
            <person name="Burton P."/>
            <person name="Vavrova-Anderson J."/>
            <person name="Brown R."/>
            <person name="Browne H."/>
            <person name="Corton N."/>
            <person name="Hauser H."/>
            <person name="Gamble J."/>
            <person name="Gilderthorp R."/>
            <person name="Marcello L."/>
            <person name="McQuillan J."/>
            <person name="Otto T.D."/>
            <person name="Quail M.A."/>
            <person name="Sanders M.J."/>
            <person name="van Tonder A."/>
            <person name="Ginger M.L."/>
            <person name="Field M.C."/>
            <person name="Barry J.D."/>
            <person name="Hertz-Fowler C."/>
            <person name="Berriman M."/>
        </authorList>
    </citation>
    <scope>NUCLEOTIDE SEQUENCE [LARGE SCALE GENOMIC DNA]</scope>
    <source>
        <strain evidence="2 3">IL3000</strain>
    </source>
</reference>
<dbReference type="PANTHER" id="PTHR28663:SF1">
    <property type="entry name" value="CILIA- AND FLAGELLA- ASSOCIATED PROTEIN 210"/>
    <property type="match status" value="1"/>
</dbReference>
<reference evidence="3" key="1">
    <citation type="submission" date="2011-07" db="EMBL/GenBank/DDBJ databases">
        <title>Divergent evolution of antigenic variation in African trypanosomes.</title>
        <authorList>
            <person name="Jackson A.P."/>
            <person name="Berry A."/>
            <person name="Allison H.C."/>
            <person name="Burton P."/>
            <person name="Anderson J."/>
            <person name="Aslett M."/>
            <person name="Brown R."/>
            <person name="Corton N."/>
            <person name="Harris D."/>
            <person name="Hauser H."/>
            <person name="Gamble J."/>
            <person name="Gilderthorp R."/>
            <person name="McQuillan J."/>
            <person name="Quail M.A."/>
            <person name="Sanders M."/>
            <person name="Van Tonder A."/>
            <person name="Ginger M.L."/>
            <person name="Donelson J.E."/>
            <person name="Field M.C."/>
            <person name="Barry J.D."/>
            <person name="Berriman M."/>
            <person name="Hertz-Fowler C."/>
        </authorList>
    </citation>
    <scope>NUCLEOTIDE SEQUENCE [LARGE SCALE GENOMIC DNA]</scope>
    <source>
        <strain evidence="3">IL3000</strain>
    </source>
</reference>
<dbReference type="PANTHER" id="PTHR28663">
    <property type="entry name" value="COILED-COIL DOMAIN-CONTAINING PROTEIN 173"/>
    <property type="match status" value="1"/>
</dbReference>
<dbReference type="OMA" id="WKNDNAQ"/>
<dbReference type="Proteomes" id="UP000000702">
    <property type="component" value="Unassembled WGS sequence"/>
</dbReference>
<dbReference type="VEuPathDB" id="TriTrypDB:TcIL3000_0_36850"/>
<comment type="caution">
    <text evidence="2">The sequence shown here is derived from an EMBL/GenBank/DDBJ whole genome shotgun (WGS) entry which is preliminary data.</text>
</comment>
<proteinExistence type="predicted"/>
<evidence type="ECO:0000256" key="1">
    <source>
        <dbReference type="SAM" id="Coils"/>
    </source>
</evidence>
<evidence type="ECO:0000313" key="3">
    <source>
        <dbReference type="Proteomes" id="UP000000702"/>
    </source>
</evidence>
<keyword evidence="1" id="KW-0175">Coiled coil</keyword>
<protein>
    <submittedName>
        <fullName evidence="2">WGS project CAEQ00000000 data, annotated contig 1493</fullName>
    </submittedName>
</protein>
<name>F9W6N7_TRYCI</name>
<feature type="coiled-coil region" evidence="1">
    <location>
        <begin position="196"/>
        <end position="266"/>
    </location>
</feature>
<dbReference type="EMBL" id="CAEQ01000900">
    <property type="protein sequence ID" value="CCD12844.1"/>
    <property type="molecule type" value="Genomic_DNA"/>
</dbReference>
<accession>F9W6N7</accession>
<organism evidence="2 3">
    <name type="scientific">Trypanosoma congolense (strain IL3000)</name>
    <dbReference type="NCBI Taxonomy" id="1068625"/>
    <lineage>
        <taxon>Eukaryota</taxon>
        <taxon>Discoba</taxon>
        <taxon>Euglenozoa</taxon>
        <taxon>Kinetoplastea</taxon>
        <taxon>Metakinetoplastina</taxon>
        <taxon>Trypanosomatida</taxon>
        <taxon>Trypanosomatidae</taxon>
        <taxon>Trypanosoma</taxon>
        <taxon>Nannomonas</taxon>
    </lineage>
</organism>
<evidence type="ECO:0000313" key="2">
    <source>
        <dbReference type="EMBL" id="CCD12844.1"/>
    </source>
</evidence>
<gene>
    <name evidence="2" type="ORF">TCIL3000_0_36850</name>
</gene>
<dbReference type="InterPro" id="IPR039986">
    <property type="entry name" value="CFAP210"/>
</dbReference>